<organism evidence="2 3">
    <name type="scientific">Jejuia spongiicola</name>
    <dbReference type="NCBI Taxonomy" id="2942207"/>
    <lineage>
        <taxon>Bacteria</taxon>
        <taxon>Pseudomonadati</taxon>
        <taxon>Bacteroidota</taxon>
        <taxon>Flavobacteriia</taxon>
        <taxon>Flavobacteriales</taxon>
        <taxon>Flavobacteriaceae</taxon>
        <taxon>Jejuia</taxon>
    </lineage>
</organism>
<keyword evidence="3" id="KW-1185">Reference proteome</keyword>
<evidence type="ECO:0000313" key="3">
    <source>
        <dbReference type="Proteomes" id="UP001165381"/>
    </source>
</evidence>
<feature type="domain" description="BioF2-like acetyltransferase" evidence="1">
    <location>
        <begin position="99"/>
        <end position="247"/>
    </location>
</feature>
<dbReference type="SUPFAM" id="SSF55729">
    <property type="entry name" value="Acyl-CoA N-acyltransferases (Nat)"/>
    <property type="match status" value="1"/>
</dbReference>
<reference evidence="2" key="1">
    <citation type="submission" date="2022-05" db="EMBL/GenBank/DDBJ databases">
        <authorList>
            <person name="Park J.-S."/>
        </authorList>
    </citation>
    <scope>NUCLEOTIDE SEQUENCE</scope>
    <source>
        <strain evidence="2">2012CJ34-3</strain>
    </source>
</reference>
<gene>
    <name evidence="2" type="ORF">M3P09_08285</name>
</gene>
<dbReference type="Gene3D" id="3.40.630.30">
    <property type="match status" value="1"/>
</dbReference>
<proteinExistence type="predicted"/>
<dbReference type="EMBL" id="JAMFLZ010000003">
    <property type="protein sequence ID" value="MCL6294987.1"/>
    <property type="molecule type" value="Genomic_DNA"/>
</dbReference>
<dbReference type="InterPro" id="IPR016181">
    <property type="entry name" value="Acyl_CoA_acyltransferase"/>
</dbReference>
<name>A0ABT0QDC5_9FLAO</name>
<accession>A0ABT0QDC5</accession>
<evidence type="ECO:0000313" key="2">
    <source>
        <dbReference type="EMBL" id="MCL6294987.1"/>
    </source>
</evidence>
<dbReference type="RefSeq" id="WP_099565825.1">
    <property type="nucleotide sequence ID" value="NZ_JAMFLZ010000003.1"/>
</dbReference>
<evidence type="ECO:0000259" key="1">
    <source>
        <dbReference type="Pfam" id="PF13480"/>
    </source>
</evidence>
<comment type="caution">
    <text evidence="2">The sequence shown here is derived from an EMBL/GenBank/DDBJ whole genome shotgun (WGS) entry which is preliminary data.</text>
</comment>
<sequence>MDKVKKITFLKAFTENSLPPICSKIIYGEKIYDNTNSVLDVDLKKQVIMFKDVSDYLDIELLEQSENVVVNKIKTIKGHLIELHLFSNIKEYLESNFKSKSRSNFRRYESRLKTCFNIRCVSYYGHIEKQEYDRLFVVLKEILVKRFTEKQEYNYELQHLEGYHDVLFDMILEKRANLFVIYDRDKPISIRINMCKKKLVYYILSGYDIDYSKFHLGFIDMLKNIEWCINNNFEIYDLLKGYDYYKSKWTTKTHNYYNHIIYNSSSITNSLIGQCLAAKDIIKYKSYRFLKTYNLHTKYKNIKRLAFGISTPAYKKKLPIVQIENDAKNTTQTIEINIDNDNKYAFLRKPVYNLLFLNNESINNVTISKLVDSESTFKIQFKNKNKLLKINNQIKHISSY</sequence>
<dbReference type="Proteomes" id="UP001165381">
    <property type="component" value="Unassembled WGS sequence"/>
</dbReference>
<dbReference type="InterPro" id="IPR038740">
    <property type="entry name" value="BioF2-like_GNAT_dom"/>
</dbReference>
<dbReference type="Pfam" id="PF13480">
    <property type="entry name" value="Acetyltransf_6"/>
    <property type="match status" value="1"/>
</dbReference>
<protein>
    <submittedName>
        <fullName evidence="2">GNAT family N-acetyltransferase</fullName>
    </submittedName>
</protein>